<evidence type="ECO:0000259" key="7">
    <source>
        <dbReference type="PROSITE" id="PS51198"/>
    </source>
</evidence>
<reference evidence="9" key="1">
    <citation type="journal article" date="2019" name="Int. J. Syst. Evol. Microbiol.">
        <title>The Global Catalogue of Microorganisms (GCM) 10K type strain sequencing project: providing services to taxonomists for standard genome sequencing and annotation.</title>
        <authorList>
            <consortium name="The Broad Institute Genomics Platform"/>
            <consortium name="The Broad Institute Genome Sequencing Center for Infectious Disease"/>
            <person name="Wu L."/>
            <person name="Ma J."/>
        </authorList>
    </citation>
    <scope>NUCLEOTIDE SEQUENCE [LARGE SCALE GENOMIC DNA]</scope>
    <source>
        <strain evidence="9">CCUG 61696</strain>
    </source>
</reference>
<proteinExistence type="predicted"/>
<feature type="non-terminal residue" evidence="8">
    <location>
        <position position="172"/>
    </location>
</feature>
<evidence type="ECO:0000256" key="1">
    <source>
        <dbReference type="ARBA" id="ARBA00022741"/>
    </source>
</evidence>
<dbReference type="PROSITE" id="PS51198">
    <property type="entry name" value="UVRD_HELICASE_ATP_BIND"/>
    <property type="match status" value="1"/>
</dbReference>
<dbReference type="Proteomes" id="UP001597171">
    <property type="component" value="Unassembled WGS sequence"/>
</dbReference>
<keyword evidence="1 6" id="KW-0547">Nucleotide-binding</keyword>
<evidence type="ECO:0000256" key="6">
    <source>
        <dbReference type="PROSITE-ProRule" id="PRU00560"/>
    </source>
</evidence>
<evidence type="ECO:0000256" key="3">
    <source>
        <dbReference type="ARBA" id="ARBA00022806"/>
    </source>
</evidence>
<sequence length="172" mass="18638">MTRPSAETLRRQALASHPGSSAWVSANAGSGKTYVLVQRVVRLLLAGAEPSRILCLTFTKAAAANMQNRIVERLRGWATAPDDRLAPEMAALEGEAPSPARLAEARRLFARALETPGGLKIYTIHAFCGRLLRQFPFEANAPAGFAELDPRDQAEMMARARAAVFAEAARRP</sequence>
<keyword evidence="2 6" id="KW-0378">Hydrolase</keyword>
<dbReference type="PANTHER" id="PTHR11070">
    <property type="entry name" value="UVRD / RECB / PCRA DNA HELICASE FAMILY MEMBER"/>
    <property type="match status" value="1"/>
</dbReference>
<accession>A0ABW3ZC38</accession>
<evidence type="ECO:0000313" key="8">
    <source>
        <dbReference type="EMBL" id="MFD1333796.1"/>
    </source>
</evidence>
<gene>
    <name evidence="8" type="ORF">ACFQ4O_17465</name>
</gene>
<keyword evidence="9" id="KW-1185">Reference proteome</keyword>
<dbReference type="EMBL" id="JBHTMX010000343">
    <property type="protein sequence ID" value="MFD1333796.1"/>
    <property type="molecule type" value="Genomic_DNA"/>
</dbReference>
<dbReference type="Gene3D" id="3.40.50.300">
    <property type="entry name" value="P-loop containing nucleotide triphosphate hydrolases"/>
    <property type="match status" value="1"/>
</dbReference>
<comment type="caution">
    <text evidence="8">The sequence shown here is derived from an EMBL/GenBank/DDBJ whole genome shotgun (WGS) entry which is preliminary data.</text>
</comment>
<keyword evidence="3 6" id="KW-0347">Helicase</keyword>
<evidence type="ECO:0000256" key="2">
    <source>
        <dbReference type="ARBA" id="ARBA00022801"/>
    </source>
</evidence>
<dbReference type="InterPro" id="IPR027417">
    <property type="entry name" value="P-loop_NTPase"/>
</dbReference>
<evidence type="ECO:0000313" key="9">
    <source>
        <dbReference type="Proteomes" id="UP001597171"/>
    </source>
</evidence>
<evidence type="ECO:0000256" key="5">
    <source>
        <dbReference type="ARBA" id="ARBA00034923"/>
    </source>
</evidence>
<dbReference type="RefSeq" id="WP_378777642.1">
    <property type="nucleotide sequence ID" value="NZ_JBHTMX010000343.1"/>
</dbReference>
<feature type="binding site" evidence="6">
    <location>
        <begin position="26"/>
        <end position="33"/>
    </location>
    <ligand>
        <name>ATP</name>
        <dbReference type="ChEBI" id="CHEBI:30616"/>
    </ligand>
</feature>
<keyword evidence="4 6" id="KW-0067">ATP-binding</keyword>
<organism evidence="8 9">
    <name type="scientific">Methylopila musalis</name>
    <dbReference type="NCBI Taxonomy" id="1134781"/>
    <lineage>
        <taxon>Bacteria</taxon>
        <taxon>Pseudomonadati</taxon>
        <taxon>Pseudomonadota</taxon>
        <taxon>Alphaproteobacteria</taxon>
        <taxon>Hyphomicrobiales</taxon>
        <taxon>Methylopilaceae</taxon>
        <taxon>Methylopila</taxon>
    </lineage>
</organism>
<name>A0ABW3ZC38_9HYPH</name>
<dbReference type="Pfam" id="PF00580">
    <property type="entry name" value="UvrD-helicase"/>
    <property type="match status" value="1"/>
</dbReference>
<dbReference type="InterPro" id="IPR014016">
    <property type="entry name" value="UvrD-like_ATP-bd"/>
</dbReference>
<dbReference type="SUPFAM" id="SSF52540">
    <property type="entry name" value="P-loop containing nucleoside triphosphate hydrolases"/>
    <property type="match status" value="1"/>
</dbReference>
<dbReference type="PANTHER" id="PTHR11070:SF2">
    <property type="entry name" value="ATP-DEPENDENT DNA HELICASE SRS2"/>
    <property type="match status" value="1"/>
</dbReference>
<dbReference type="InterPro" id="IPR000212">
    <property type="entry name" value="DNA_helicase_UvrD/REP"/>
</dbReference>
<evidence type="ECO:0000256" key="4">
    <source>
        <dbReference type="ARBA" id="ARBA00022840"/>
    </source>
</evidence>
<feature type="domain" description="UvrD-like helicase ATP-binding" evidence="7">
    <location>
        <begin position="5"/>
        <end position="172"/>
    </location>
</feature>
<protein>
    <recommendedName>
        <fullName evidence="5">DNA 3'-5' helicase II</fullName>
    </recommendedName>
</protein>